<reference evidence="1" key="1">
    <citation type="submission" date="2020-03" db="EMBL/GenBank/DDBJ databases">
        <title>The deep terrestrial virosphere.</title>
        <authorList>
            <person name="Holmfeldt K."/>
            <person name="Nilsson E."/>
            <person name="Simone D."/>
            <person name="Lopez-Fernandez M."/>
            <person name="Wu X."/>
            <person name="de Brujin I."/>
            <person name="Lundin D."/>
            <person name="Andersson A."/>
            <person name="Bertilsson S."/>
            <person name="Dopson M."/>
        </authorList>
    </citation>
    <scope>NUCLEOTIDE SEQUENCE</scope>
    <source>
        <strain evidence="2">MM415A02743</strain>
        <strain evidence="1">MM415B00814</strain>
    </source>
</reference>
<dbReference type="AlphaFoldDB" id="A0A6M3IXE5"/>
<proteinExistence type="predicted"/>
<sequence>MEHVCDICKKPTPPEDVYCTPDGHYVCRNCLWTHHEENDYHVRGDKLADRHVDWALDLFVPIIKAFAKAEFVHGYKHGLEEAKGEDDGYQDL</sequence>
<accession>A0A6M3IXE5</accession>
<organism evidence="1">
    <name type="scientific">viral metagenome</name>
    <dbReference type="NCBI Taxonomy" id="1070528"/>
    <lineage>
        <taxon>unclassified sequences</taxon>
        <taxon>metagenomes</taxon>
        <taxon>organismal metagenomes</taxon>
    </lineage>
</organism>
<evidence type="ECO:0000313" key="1">
    <source>
        <dbReference type="EMBL" id="QJA62190.1"/>
    </source>
</evidence>
<name>A0A6M3IXE5_9ZZZZ</name>
<gene>
    <name evidence="2" type="ORF">MM415A02743_0012</name>
    <name evidence="1" type="ORF">MM415B00814_0009</name>
</gene>
<dbReference type="EMBL" id="MT141464">
    <property type="protein sequence ID" value="QJA62190.1"/>
    <property type="molecule type" value="Genomic_DNA"/>
</dbReference>
<evidence type="ECO:0000313" key="2">
    <source>
        <dbReference type="EMBL" id="QJA72506.1"/>
    </source>
</evidence>
<protein>
    <submittedName>
        <fullName evidence="1">Uncharacterized protein</fullName>
    </submittedName>
</protein>
<dbReference type="EMBL" id="MT141956">
    <property type="protein sequence ID" value="QJA72506.1"/>
    <property type="molecule type" value="Genomic_DNA"/>
</dbReference>